<evidence type="ECO:0000256" key="1">
    <source>
        <dbReference type="SAM" id="MobiDB-lite"/>
    </source>
</evidence>
<organism evidence="2">
    <name type="scientific">marine sediment metagenome</name>
    <dbReference type="NCBI Taxonomy" id="412755"/>
    <lineage>
        <taxon>unclassified sequences</taxon>
        <taxon>metagenomes</taxon>
        <taxon>ecological metagenomes</taxon>
    </lineage>
</organism>
<feature type="non-terminal residue" evidence="2">
    <location>
        <position position="53"/>
    </location>
</feature>
<accession>A0A0F9AQF3</accession>
<name>A0A0F9AQF3_9ZZZZ</name>
<proteinExistence type="predicted"/>
<reference evidence="2" key="1">
    <citation type="journal article" date="2015" name="Nature">
        <title>Complex archaea that bridge the gap between prokaryotes and eukaryotes.</title>
        <authorList>
            <person name="Spang A."/>
            <person name="Saw J.H."/>
            <person name="Jorgensen S.L."/>
            <person name="Zaremba-Niedzwiedzka K."/>
            <person name="Martijn J."/>
            <person name="Lind A.E."/>
            <person name="van Eijk R."/>
            <person name="Schleper C."/>
            <person name="Guy L."/>
            <person name="Ettema T.J."/>
        </authorList>
    </citation>
    <scope>NUCLEOTIDE SEQUENCE</scope>
</reference>
<dbReference type="AlphaFoldDB" id="A0A0F9AQF3"/>
<dbReference type="EMBL" id="LAZR01056328">
    <property type="protein sequence ID" value="KKK74416.1"/>
    <property type="molecule type" value="Genomic_DNA"/>
</dbReference>
<protein>
    <submittedName>
        <fullName evidence="2">Uncharacterized protein</fullName>
    </submittedName>
</protein>
<evidence type="ECO:0000313" key="2">
    <source>
        <dbReference type="EMBL" id="KKK74416.1"/>
    </source>
</evidence>
<sequence>MAARMSVRAANEPSVATIVRHEATPMTITSTAPNNIKSADVSPALPETLPISR</sequence>
<feature type="region of interest" description="Disordered" evidence="1">
    <location>
        <begin position="26"/>
        <end position="53"/>
    </location>
</feature>
<gene>
    <name evidence="2" type="ORF">LCGC14_2883970</name>
</gene>
<comment type="caution">
    <text evidence="2">The sequence shown here is derived from an EMBL/GenBank/DDBJ whole genome shotgun (WGS) entry which is preliminary data.</text>
</comment>
<feature type="compositionally biased region" description="Polar residues" evidence="1">
    <location>
        <begin position="26"/>
        <end position="37"/>
    </location>
</feature>